<gene>
    <name evidence="12" type="ORF">FVE85_9195</name>
</gene>
<evidence type="ECO:0000313" key="12">
    <source>
        <dbReference type="EMBL" id="KAA8492923.1"/>
    </source>
</evidence>
<dbReference type="SMART" id="SM00967">
    <property type="entry name" value="SpoU_sub_bind"/>
    <property type="match status" value="1"/>
</dbReference>
<dbReference type="InterPro" id="IPR001537">
    <property type="entry name" value="SpoU_MeTrfase"/>
</dbReference>
<dbReference type="PANTHER" id="PTHR46103:SF1">
    <property type="entry name" value="RRNA METHYLTRANSFERASE 1, MITOCHONDRIAL"/>
    <property type="match status" value="1"/>
</dbReference>
<dbReference type="InterPro" id="IPR004441">
    <property type="entry name" value="rRNA_MeTrfase_TrmH"/>
</dbReference>
<dbReference type="InterPro" id="IPR013123">
    <property type="entry name" value="SpoU_subst-bd"/>
</dbReference>
<dbReference type="SUPFAM" id="SSF75217">
    <property type="entry name" value="alpha/beta knot"/>
    <property type="match status" value="1"/>
</dbReference>
<dbReference type="OMA" id="RKYAHVH"/>
<dbReference type="AlphaFoldDB" id="A0A5J4YQ81"/>
<keyword evidence="5 12" id="KW-0808">Transferase</keyword>
<feature type="compositionally biased region" description="Gly residues" evidence="10">
    <location>
        <begin position="67"/>
        <end position="78"/>
    </location>
</feature>
<evidence type="ECO:0000256" key="3">
    <source>
        <dbReference type="ARBA" id="ARBA00022552"/>
    </source>
</evidence>
<dbReference type="GO" id="GO:0016435">
    <property type="term" value="F:rRNA (guanine) methyltransferase activity"/>
    <property type="evidence" value="ECO:0007669"/>
    <property type="project" value="TreeGrafter"/>
</dbReference>
<evidence type="ECO:0000313" key="13">
    <source>
        <dbReference type="Proteomes" id="UP000324585"/>
    </source>
</evidence>
<sequence>MMAFVVSVGVAGKHARTLCHGAPRAVVIMSSGNGWKGQERSSASSSRPPKSNTTYSSGRQARYAPRDGGGGGGGGGNGDRPTGARRGRPQGRERSGVREDATAFAPRSGDDGDWDSDYGSENYGRPYGAQAERDTYASQERSRLQKLIASSDDFLYGVSSVLAALSANRRTFHALFIQDSIDLTKRKDKTSVEKLNELAAKRRVRVEYMNKGDLNNLSGGRPHQGFILQADPLEFVPLPELPPIDQESASTRMAPLWLILDETQDPMNLGALLRTSWFLRVDGVAVCTKNSCGLSATASKASAGALELMPVHSVSNMPKFLQAAKQCGWRVLGTSLDKSAVDARSIVLDQPTILLLGNEGHGLRTMVAKECDAHVRIQTIRGSEQVNDIGTDTFVDTVDSLNVSVSGGMLLYQLLGK</sequence>
<organism evidence="12 13">
    <name type="scientific">Porphyridium purpureum</name>
    <name type="common">Red alga</name>
    <name type="synonym">Porphyridium cruentum</name>
    <dbReference type="NCBI Taxonomy" id="35688"/>
    <lineage>
        <taxon>Eukaryota</taxon>
        <taxon>Rhodophyta</taxon>
        <taxon>Bangiophyceae</taxon>
        <taxon>Porphyridiales</taxon>
        <taxon>Porphyridiaceae</taxon>
        <taxon>Porphyridium</taxon>
    </lineage>
</organism>
<evidence type="ECO:0000256" key="1">
    <source>
        <dbReference type="ARBA" id="ARBA00004173"/>
    </source>
</evidence>
<feature type="compositionally biased region" description="Low complexity" evidence="10">
    <location>
        <begin position="40"/>
        <end position="51"/>
    </location>
</feature>
<evidence type="ECO:0000256" key="6">
    <source>
        <dbReference type="ARBA" id="ARBA00022691"/>
    </source>
</evidence>
<comment type="similarity">
    <text evidence="2">Belongs to the class IV-like SAM-binding methyltransferase superfamily. RNA methyltransferase TrmH family.</text>
</comment>
<dbReference type="Pfam" id="PF08032">
    <property type="entry name" value="SpoU_sub_bind"/>
    <property type="match status" value="1"/>
</dbReference>
<keyword evidence="13" id="KW-1185">Reference proteome</keyword>
<evidence type="ECO:0000256" key="4">
    <source>
        <dbReference type="ARBA" id="ARBA00022603"/>
    </source>
</evidence>
<comment type="subcellular location">
    <subcellularLocation>
        <location evidence="1">Mitochondrion</location>
    </subcellularLocation>
</comment>
<dbReference type="InterPro" id="IPR047261">
    <property type="entry name" value="MRM1_MeTrfase_dom"/>
</dbReference>
<dbReference type="CDD" id="cd18105">
    <property type="entry name" value="SpoU-like_MRM1"/>
    <property type="match status" value="1"/>
</dbReference>
<evidence type="ECO:0000259" key="11">
    <source>
        <dbReference type="SMART" id="SM00967"/>
    </source>
</evidence>
<keyword evidence="7" id="KW-0809">Transit peptide</keyword>
<dbReference type="InterPro" id="IPR029026">
    <property type="entry name" value="tRNA_m1G_MTases_N"/>
</dbReference>
<evidence type="ECO:0000256" key="9">
    <source>
        <dbReference type="ARBA" id="ARBA00034881"/>
    </source>
</evidence>
<reference evidence="13" key="1">
    <citation type="journal article" date="2019" name="Nat. Commun.">
        <title>Expansion of phycobilisome linker gene families in mesophilic red algae.</title>
        <authorList>
            <person name="Lee J."/>
            <person name="Kim D."/>
            <person name="Bhattacharya D."/>
            <person name="Yoon H.S."/>
        </authorList>
    </citation>
    <scope>NUCLEOTIDE SEQUENCE [LARGE SCALE GENOMIC DNA]</scope>
    <source>
        <strain evidence="13">CCMP 1328</strain>
    </source>
</reference>
<name>A0A5J4YQ81_PORPP</name>
<evidence type="ECO:0000256" key="8">
    <source>
        <dbReference type="ARBA" id="ARBA00023128"/>
    </source>
</evidence>
<evidence type="ECO:0000256" key="7">
    <source>
        <dbReference type="ARBA" id="ARBA00022946"/>
    </source>
</evidence>
<dbReference type="EMBL" id="VRMN01000008">
    <property type="protein sequence ID" value="KAA8492923.1"/>
    <property type="molecule type" value="Genomic_DNA"/>
</dbReference>
<evidence type="ECO:0000256" key="10">
    <source>
        <dbReference type="SAM" id="MobiDB-lite"/>
    </source>
</evidence>
<proteinExistence type="inferred from homology"/>
<feature type="region of interest" description="Disordered" evidence="10">
    <location>
        <begin position="33"/>
        <end position="138"/>
    </location>
</feature>
<dbReference type="InterPro" id="IPR029028">
    <property type="entry name" value="Alpha/beta_knot_MTases"/>
</dbReference>
<dbReference type="SUPFAM" id="SSF55315">
    <property type="entry name" value="L30e-like"/>
    <property type="match status" value="1"/>
</dbReference>
<dbReference type="Pfam" id="PF00588">
    <property type="entry name" value="SpoU_methylase"/>
    <property type="match status" value="1"/>
</dbReference>
<keyword evidence="6" id="KW-0949">S-adenosyl-L-methionine</keyword>
<dbReference type="OrthoDB" id="270651at2759"/>
<keyword evidence="3" id="KW-0698">rRNA processing</keyword>
<keyword evidence="4 12" id="KW-0489">Methyltransferase</keyword>
<dbReference type="Proteomes" id="UP000324585">
    <property type="component" value="Unassembled WGS sequence"/>
</dbReference>
<feature type="domain" description="RNA 2-O ribose methyltransferase substrate binding" evidence="11">
    <location>
        <begin position="154"/>
        <end position="236"/>
    </location>
</feature>
<dbReference type="InterPro" id="IPR047182">
    <property type="entry name" value="MRM1"/>
</dbReference>
<keyword evidence="8" id="KW-0496">Mitochondrion</keyword>
<dbReference type="GO" id="GO:0003723">
    <property type="term" value="F:RNA binding"/>
    <property type="evidence" value="ECO:0007669"/>
    <property type="project" value="InterPro"/>
</dbReference>
<dbReference type="Gene3D" id="3.30.1330.30">
    <property type="match status" value="1"/>
</dbReference>
<evidence type="ECO:0000256" key="5">
    <source>
        <dbReference type="ARBA" id="ARBA00022679"/>
    </source>
</evidence>
<dbReference type="NCBIfam" id="TIGR00186">
    <property type="entry name" value="rRNA_methyl_3"/>
    <property type="match status" value="1"/>
</dbReference>
<comment type="caution">
    <text evidence="12">The sequence shown here is derived from an EMBL/GenBank/DDBJ whole genome shotgun (WGS) entry which is preliminary data.</text>
</comment>
<dbReference type="GO" id="GO:0005739">
    <property type="term" value="C:mitochondrion"/>
    <property type="evidence" value="ECO:0007669"/>
    <property type="project" value="UniProtKB-SubCell"/>
</dbReference>
<accession>A0A5J4YQ81</accession>
<evidence type="ECO:0000256" key="2">
    <source>
        <dbReference type="ARBA" id="ARBA00007228"/>
    </source>
</evidence>
<dbReference type="InterPro" id="IPR029064">
    <property type="entry name" value="Ribosomal_eL30-like_sf"/>
</dbReference>
<protein>
    <recommendedName>
        <fullName evidence="9">rRNA methyltransferase 1, mitochondrial</fullName>
    </recommendedName>
</protein>
<dbReference type="Gene3D" id="3.40.1280.10">
    <property type="match status" value="1"/>
</dbReference>
<dbReference type="PANTHER" id="PTHR46103">
    <property type="entry name" value="RRNA METHYLTRANSFERASE 1, MITOCHONDRIAL"/>
    <property type="match status" value="1"/>
</dbReference>
<feature type="compositionally biased region" description="Basic and acidic residues" evidence="10">
    <location>
        <begin position="90"/>
        <end position="101"/>
    </location>
</feature>